<proteinExistence type="predicted"/>
<evidence type="ECO:0000313" key="3">
    <source>
        <dbReference type="Proteomes" id="UP000198287"/>
    </source>
</evidence>
<dbReference type="InterPro" id="IPR053093">
    <property type="entry name" value="GPCR-like"/>
</dbReference>
<dbReference type="OrthoDB" id="10033446at2759"/>
<reference evidence="2 3" key="1">
    <citation type="submission" date="2015-12" db="EMBL/GenBank/DDBJ databases">
        <title>The genome of Folsomia candida.</title>
        <authorList>
            <person name="Faddeeva A."/>
            <person name="Derks M.F."/>
            <person name="Anvar Y."/>
            <person name="Smit S."/>
            <person name="Van Straalen N."/>
            <person name="Roelofs D."/>
        </authorList>
    </citation>
    <scope>NUCLEOTIDE SEQUENCE [LARGE SCALE GENOMIC DNA]</scope>
    <source>
        <strain evidence="2 3">VU population</strain>
        <tissue evidence="2">Whole body</tissue>
    </source>
</reference>
<protein>
    <submittedName>
        <fullName evidence="2">Uncharacterized protein</fullName>
    </submittedName>
</protein>
<dbReference type="PANTHER" id="PTHR47760:SF1">
    <property type="entry name" value="G-PROTEIN COUPLED RECEPTORS FAMILY 1 PROFILE DOMAIN-CONTAINING PROTEIN"/>
    <property type="match status" value="1"/>
</dbReference>
<sequence length="117" mass="13139">MGEVTQFYPTISDFDFFDPYSNVTDYSTTVMTPSVTTMMTTLPFCSARHLSVTNSSDDSGTIQELKYLTYGIIWPSICALGIVGNVLNLVVLNQPNMKGTAYIYMRDEYFGLMEVQI</sequence>
<keyword evidence="1" id="KW-0812">Transmembrane</keyword>
<organism evidence="2 3">
    <name type="scientific">Folsomia candida</name>
    <name type="common">Springtail</name>
    <dbReference type="NCBI Taxonomy" id="158441"/>
    <lineage>
        <taxon>Eukaryota</taxon>
        <taxon>Metazoa</taxon>
        <taxon>Ecdysozoa</taxon>
        <taxon>Arthropoda</taxon>
        <taxon>Hexapoda</taxon>
        <taxon>Collembola</taxon>
        <taxon>Entomobryomorpha</taxon>
        <taxon>Isotomoidea</taxon>
        <taxon>Isotomidae</taxon>
        <taxon>Proisotominae</taxon>
        <taxon>Folsomia</taxon>
    </lineage>
</organism>
<evidence type="ECO:0000313" key="2">
    <source>
        <dbReference type="EMBL" id="OXA47431.1"/>
    </source>
</evidence>
<dbReference type="AlphaFoldDB" id="A0A226DRV7"/>
<keyword evidence="3" id="KW-1185">Reference proteome</keyword>
<feature type="transmembrane region" description="Helical" evidence="1">
    <location>
        <begin position="72"/>
        <end position="92"/>
    </location>
</feature>
<keyword evidence="1" id="KW-1133">Transmembrane helix</keyword>
<evidence type="ECO:0000256" key="1">
    <source>
        <dbReference type="SAM" id="Phobius"/>
    </source>
</evidence>
<comment type="caution">
    <text evidence="2">The sequence shown here is derived from an EMBL/GenBank/DDBJ whole genome shotgun (WGS) entry which is preliminary data.</text>
</comment>
<accession>A0A226DRV7</accession>
<dbReference type="Proteomes" id="UP000198287">
    <property type="component" value="Unassembled WGS sequence"/>
</dbReference>
<dbReference type="PANTHER" id="PTHR47760">
    <property type="entry name" value="G-PROTEIN COUPLED RECEPTOR B0563.6-LIKE PROTEIN-RELATED"/>
    <property type="match status" value="1"/>
</dbReference>
<dbReference type="EMBL" id="LNIX01000013">
    <property type="protein sequence ID" value="OXA47431.1"/>
    <property type="molecule type" value="Genomic_DNA"/>
</dbReference>
<keyword evidence="1" id="KW-0472">Membrane</keyword>
<name>A0A226DRV7_FOLCA</name>
<gene>
    <name evidence="2" type="ORF">Fcan01_17928</name>
</gene>